<proteinExistence type="predicted"/>
<evidence type="ECO:0000313" key="2">
    <source>
        <dbReference type="Proteomes" id="UP000445309"/>
    </source>
</evidence>
<reference evidence="1 2" key="1">
    <citation type="submission" date="2020-01" db="EMBL/GenBank/DDBJ databases">
        <authorList>
            <person name="Rodrigo-Torres L."/>
            <person name="Arahal R. D."/>
            <person name="Lucena T."/>
        </authorList>
    </citation>
    <scope>NUCLEOTIDE SEQUENCE [LARGE SCALE GENOMIC DNA]</scope>
    <source>
        <strain evidence="1 2">CECT 9393</strain>
    </source>
</reference>
<dbReference type="Proteomes" id="UP000445309">
    <property type="component" value="Unassembled WGS sequence"/>
</dbReference>
<gene>
    <name evidence="1" type="ORF">CHRY9393_03565</name>
</gene>
<dbReference type="AlphaFoldDB" id="A0A6N4XVE5"/>
<name>A0A6N4XVE5_9FLAO</name>
<sequence length="32" mass="3673">MAIYKENNEPERGAARIPALNSHLFYNTLHDS</sequence>
<dbReference type="EMBL" id="CACVBY010000184">
    <property type="protein sequence ID" value="CAA7393834.1"/>
    <property type="molecule type" value="Genomic_DNA"/>
</dbReference>
<accession>A0A6N4XVE5</accession>
<organism evidence="1 2">
    <name type="scientific">Chryseobacterium fistulae</name>
    <dbReference type="NCBI Taxonomy" id="2675058"/>
    <lineage>
        <taxon>Bacteria</taxon>
        <taxon>Pseudomonadati</taxon>
        <taxon>Bacteroidota</taxon>
        <taxon>Flavobacteriia</taxon>
        <taxon>Flavobacteriales</taxon>
        <taxon>Weeksellaceae</taxon>
        <taxon>Chryseobacterium group</taxon>
        <taxon>Chryseobacterium</taxon>
    </lineage>
</organism>
<protein>
    <submittedName>
        <fullName evidence="1">Uncharacterized protein</fullName>
    </submittedName>
</protein>
<evidence type="ECO:0000313" key="1">
    <source>
        <dbReference type="EMBL" id="CAA7393834.1"/>
    </source>
</evidence>
<keyword evidence="2" id="KW-1185">Reference proteome</keyword>